<evidence type="ECO:0000313" key="1">
    <source>
        <dbReference type="EMBL" id="KAJ8383837.1"/>
    </source>
</evidence>
<gene>
    <name evidence="1" type="ORF">AAFF_G00214070</name>
</gene>
<evidence type="ECO:0000313" key="2">
    <source>
        <dbReference type="Proteomes" id="UP001221898"/>
    </source>
</evidence>
<reference evidence="1" key="1">
    <citation type="journal article" date="2023" name="Science">
        <title>Genome structures resolve the early diversification of teleost fishes.</title>
        <authorList>
            <person name="Parey E."/>
            <person name="Louis A."/>
            <person name="Montfort J."/>
            <person name="Bouchez O."/>
            <person name="Roques C."/>
            <person name="Iampietro C."/>
            <person name="Lluch J."/>
            <person name="Castinel A."/>
            <person name="Donnadieu C."/>
            <person name="Desvignes T."/>
            <person name="Floi Bucao C."/>
            <person name="Jouanno E."/>
            <person name="Wen M."/>
            <person name="Mejri S."/>
            <person name="Dirks R."/>
            <person name="Jansen H."/>
            <person name="Henkel C."/>
            <person name="Chen W.J."/>
            <person name="Zahm M."/>
            <person name="Cabau C."/>
            <person name="Klopp C."/>
            <person name="Thompson A.W."/>
            <person name="Robinson-Rechavi M."/>
            <person name="Braasch I."/>
            <person name="Lecointre G."/>
            <person name="Bobe J."/>
            <person name="Postlethwait J.H."/>
            <person name="Berthelot C."/>
            <person name="Roest Crollius H."/>
            <person name="Guiguen Y."/>
        </authorList>
    </citation>
    <scope>NUCLEOTIDE SEQUENCE</scope>
    <source>
        <strain evidence="1">NC1722</strain>
    </source>
</reference>
<comment type="caution">
    <text evidence="1">The sequence shown here is derived from an EMBL/GenBank/DDBJ whole genome shotgun (WGS) entry which is preliminary data.</text>
</comment>
<accession>A0AAD7RGW2</accession>
<proteinExistence type="predicted"/>
<keyword evidence="2" id="KW-1185">Reference proteome</keyword>
<protein>
    <submittedName>
        <fullName evidence="1">Uncharacterized protein</fullName>
    </submittedName>
</protein>
<dbReference type="AlphaFoldDB" id="A0AAD7RGW2"/>
<sequence>MLTQEPGFRNDLLSTATAGLKAWPPSVLLRLGFVRDVGHDAPADPTGARRTRTEQISGWSTACGSGSAMEGDAGANQSLFICAALRVQNR</sequence>
<organism evidence="1 2">
    <name type="scientific">Aldrovandia affinis</name>
    <dbReference type="NCBI Taxonomy" id="143900"/>
    <lineage>
        <taxon>Eukaryota</taxon>
        <taxon>Metazoa</taxon>
        <taxon>Chordata</taxon>
        <taxon>Craniata</taxon>
        <taxon>Vertebrata</taxon>
        <taxon>Euteleostomi</taxon>
        <taxon>Actinopterygii</taxon>
        <taxon>Neopterygii</taxon>
        <taxon>Teleostei</taxon>
        <taxon>Notacanthiformes</taxon>
        <taxon>Halosauridae</taxon>
        <taxon>Aldrovandia</taxon>
    </lineage>
</organism>
<dbReference type="Proteomes" id="UP001221898">
    <property type="component" value="Unassembled WGS sequence"/>
</dbReference>
<dbReference type="EMBL" id="JAINUG010000284">
    <property type="protein sequence ID" value="KAJ8383837.1"/>
    <property type="molecule type" value="Genomic_DNA"/>
</dbReference>
<name>A0AAD7RGW2_9TELE</name>